<protein>
    <submittedName>
        <fullName evidence="3">Alpha/beta hydrolase family protein</fullName>
    </submittedName>
</protein>
<dbReference type="AlphaFoldDB" id="A0A1H6FKP2"/>
<reference evidence="4" key="1">
    <citation type="submission" date="2016-10" db="EMBL/GenBank/DDBJ databases">
        <authorList>
            <person name="Varghese N."/>
            <person name="Submissions S."/>
        </authorList>
    </citation>
    <scope>NUCLEOTIDE SEQUENCE [LARGE SCALE GENOMIC DNA]</scope>
    <source>
        <strain evidence="4">ATCC 35263</strain>
    </source>
</reference>
<feature type="domain" description="AB hydrolase-1" evidence="2">
    <location>
        <begin position="96"/>
        <end position="139"/>
    </location>
</feature>
<dbReference type="RefSeq" id="WP_093115483.1">
    <property type="nucleotide sequence ID" value="NZ_FNWJ01000001.1"/>
</dbReference>
<evidence type="ECO:0000256" key="1">
    <source>
        <dbReference type="SAM" id="MobiDB-lite"/>
    </source>
</evidence>
<feature type="region of interest" description="Disordered" evidence="1">
    <location>
        <begin position="255"/>
        <end position="281"/>
    </location>
</feature>
<dbReference type="OrthoDB" id="8871309at2"/>
<name>A0A1H6FKP2_THEAL</name>
<dbReference type="EMBL" id="FNWJ01000001">
    <property type="protein sequence ID" value="SEH10395.1"/>
    <property type="molecule type" value="Genomic_DNA"/>
</dbReference>
<evidence type="ECO:0000259" key="2">
    <source>
        <dbReference type="Pfam" id="PF00561"/>
    </source>
</evidence>
<evidence type="ECO:0000313" key="3">
    <source>
        <dbReference type="EMBL" id="SEH10395.1"/>
    </source>
</evidence>
<accession>A0A1H6FKP2</accession>
<dbReference type="GO" id="GO:0016787">
    <property type="term" value="F:hydrolase activity"/>
    <property type="evidence" value="ECO:0007669"/>
    <property type="project" value="UniProtKB-KW"/>
</dbReference>
<keyword evidence="4" id="KW-1185">Reference proteome</keyword>
<proteinExistence type="predicted"/>
<dbReference type="SUPFAM" id="SSF53474">
    <property type="entry name" value="alpha/beta-Hydrolases"/>
    <property type="match status" value="1"/>
</dbReference>
<gene>
    <name evidence="3" type="ORF">SAMN02745716_0244</name>
</gene>
<dbReference type="STRING" id="29539.SAMN02745716_0244"/>
<dbReference type="InterPro" id="IPR029058">
    <property type="entry name" value="AB_hydrolase_fold"/>
</dbReference>
<keyword evidence="3" id="KW-0378">Hydrolase</keyword>
<evidence type="ECO:0000313" key="4">
    <source>
        <dbReference type="Proteomes" id="UP000222056"/>
    </source>
</evidence>
<dbReference type="InterPro" id="IPR000073">
    <property type="entry name" value="AB_hydrolase_1"/>
</dbReference>
<sequence length="281" mass="30573">MRFGLGREGTFGIELAALLRDPLWRGEGVAPGDGMPVLLVPGFLVGDGSLRPLYDWLGRIGYAPQVSGIRHNVGCSAALVRRLERRLERMAQEHRSRVALVGHSRGGSLAKVLAQRKPHLVAGVVMLGTPQIEPLAVDPVVRGLLFATGALGTLGVPGFASASCLIGSCCREFWRLYGEPIDRRVPLVSVYSRRDGIVDWRSCLDPSATHVEVATTHMGMVASVPALRVLAATLRDFAANRRRLERIPREGAAREGVRIASRPRARQHRARDPRAVAKAPR</sequence>
<dbReference type="Pfam" id="PF00561">
    <property type="entry name" value="Abhydrolase_1"/>
    <property type="match status" value="1"/>
</dbReference>
<organism evidence="3 4">
    <name type="scientific">Thermoleophilum album</name>
    <dbReference type="NCBI Taxonomy" id="29539"/>
    <lineage>
        <taxon>Bacteria</taxon>
        <taxon>Bacillati</taxon>
        <taxon>Actinomycetota</taxon>
        <taxon>Thermoleophilia</taxon>
        <taxon>Thermoleophilales</taxon>
        <taxon>Thermoleophilaceae</taxon>
        <taxon>Thermoleophilum</taxon>
    </lineage>
</organism>
<dbReference type="Proteomes" id="UP000222056">
    <property type="component" value="Unassembled WGS sequence"/>
</dbReference>
<dbReference type="Gene3D" id="3.40.50.1820">
    <property type="entry name" value="alpha/beta hydrolase"/>
    <property type="match status" value="1"/>
</dbReference>